<dbReference type="EnsemblMetazoa" id="ACHR001099-RA">
    <property type="protein sequence ID" value="ACHR001099-PA"/>
    <property type="gene ID" value="ACHR001099"/>
</dbReference>
<dbReference type="AlphaFoldDB" id="A0A182JRG7"/>
<evidence type="ECO:0000256" key="10">
    <source>
        <dbReference type="ARBA" id="ARBA00022989"/>
    </source>
</evidence>
<evidence type="ECO:0000256" key="11">
    <source>
        <dbReference type="ARBA" id="ARBA00023065"/>
    </source>
</evidence>
<keyword evidence="6" id="KW-0138">CF(0)</keyword>
<evidence type="ECO:0000256" key="6">
    <source>
        <dbReference type="ARBA" id="ARBA00022547"/>
    </source>
</evidence>
<evidence type="ECO:0000256" key="14">
    <source>
        <dbReference type="RuleBase" id="RU363108"/>
    </source>
</evidence>
<comment type="subcellular location">
    <subcellularLocation>
        <location evidence="2 14">Cell membrane</location>
        <topology evidence="2 14">Multi-pass membrane protein</topology>
    </subcellularLocation>
    <subcellularLocation>
        <location evidence="1">Mitochondrion inner membrane</location>
    </subcellularLocation>
</comment>
<dbReference type="GO" id="GO:0005886">
    <property type="term" value="C:plasma membrane"/>
    <property type="evidence" value="ECO:0007669"/>
    <property type="project" value="UniProtKB-SubCell"/>
</dbReference>
<dbReference type="InterPro" id="IPR013837">
    <property type="entry name" value="ATP_synth_F0_suB"/>
</dbReference>
<sequence length="625" mass="71686">MLSRAVLLSAAKKPAALVLARGAASQPERPKRPEHGGKVRLGFLPEEWFTFFYNKTGVTGPYVFGAGLMTYLCSKEIYIMEHEYYNGLSLAVMVVFAVKKFGPSMAAYLDKEVDKIEDEWKESRENNIQQLTQAIEDEKKEQWRAEGQTMLMQAKKENVALQLEAAYRERAMNAYREVKKRLDYQVERQNVDRRISQKHMVDWIVNNVVKSITPDQEKENLNKCIADLGALAARSNLAMELLKLGNTLKLFIPTSSIDWWIQFREWEQLCCPKRATVKLLFMFLFFLLMELTVFVITLLYIPSRMHTGSFFLDNGVPAILIIATTGSVVKLSHMLSQRNRIGSISSTLQNFDQTLQRLDFRLRCEEIIYWSAGWSLTLAIATIIFSVTIQIFGTVVFQHVGTIVMIVFINVTNIPYLVFTVWFMLCELCVWCRMKLLHSLLDGGIRSMLTSRKMEMAKRSSHLLAGVTNLHAEISTVVGHVSVIFGVQVTVSLAAYTILLIFCIFSYYRAAVVMGEVETNFAWLTICWSLYNSCFIIPMILFGAWIRQGSDQFTKLVHYHLRNSSEPIVQHQQLEHYSLMIHPWCYKIDWPVYASVIGYISTYVVILIQFDSKTLNISRATVLTD</sequence>
<comment type="similarity">
    <text evidence="14">Belongs to the insect chemoreceptor superfamily. Gustatory receptor (GR) family.</text>
</comment>
<feature type="transmembrane region" description="Helical" evidence="14">
    <location>
        <begin position="367"/>
        <end position="397"/>
    </location>
</feature>
<reference evidence="16" key="2">
    <citation type="submission" date="2020-05" db="UniProtKB">
        <authorList>
            <consortium name="EnsemblMetazoa"/>
        </authorList>
    </citation>
    <scope>IDENTIFICATION</scope>
    <source>
        <strain evidence="16">ACHKN1017</strain>
    </source>
</reference>
<evidence type="ECO:0000313" key="17">
    <source>
        <dbReference type="Proteomes" id="UP000075881"/>
    </source>
</evidence>
<comment type="similarity">
    <text evidence="3">Belongs to the eukaryotic ATPase B chain family.</text>
</comment>
<feature type="transmembrane region" description="Helical" evidence="14">
    <location>
        <begin position="493"/>
        <end position="510"/>
    </location>
</feature>
<dbReference type="InterPro" id="IPR013604">
    <property type="entry name" value="7TM_chemorcpt"/>
</dbReference>
<feature type="transmembrane region" description="Helical" evidence="14">
    <location>
        <begin position="590"/>
        <end position="610"/>
    </location>
</feature>
<keyword evidence="13 14" id="KW-0472">Membrane</keyword>
<evidence type="ECO:0000256" key="2">
    <source>
        <dbReference type="ARBA" id="ARBA00004651"/>
    </source>
</evidence>
<dbReference type="Pfam" id="PF05405">
    <property type="entry name" value="Mt_ATP-synt_B"/>
    <property type="match status" value="1"/>
</dbReference>
<dbReference type="SUPFAM" id="SSF161060">
    <property type="entry name" value="ATP synthase B chain-like"/>
    <property type="match status" value="1"/>
</dbReference>
<feature type="transmembrane region" description="Helical" evidence="14">
    <location>
        <begin position="403"/>
        <end position="425"/>
    </location>
</feature>
<evidence type="ECO:0000256" key="7">
    <source>
        <dbReference type="ARBA" id="ARBA00022692"/>
    </source>
</evidence>
<keyword evidence="12" id="KW-0496">Mitochondrion</keyword>
<dbReference type="STRING" id="43041.A0A182JRG7"/>
<reference evidence="17" key="1">
    <citation type="submission" date="2013-03" db="EMBL/GenBank/DDBJ databases">
        <title>The Genome Sequence of Anopheles christyi ACHKN1017.</title>
        <authorList>
            <consortium name="The Broad Institute Genomics Platform"/>
            <person name="Neafsey D.E."/>
            <person name="Besansky N."/>
            <person name="Walker B."/>
            <person name="Young S.K."/>
            <person name="Zeng Q."/>
            <person name="Gargeya S."/>
            <person name="Fitzgerald M."/>
            <person name="Haas B."/>
            <person name="Abouelleil A."/>
            <person name="Allen A.W."/>
            <person name="Alvarado L."/>
            <person name="Arachchi H.M."/>
            <person name="Berlin A.M."/>
            <person name="Chapman S.B."/>
            <person name="Gainer-Dewar J."/>
            <person name="Goldberg J."/>
            <person name="Griggs A."/>
            <person name="Gujja S."/>
            <person name="Hansen M."/>
            <person name="Howarth C."/>
            <person name="Imamovic A."/>
            <person name="Ireland A."/>
            <person name="Larimer J."/>
            <person name="McCowan C."/>
            <person name="Murphy C."/>
            <person name="Pearson M."/>
            <person name="Poon T.W."/>
            <person name="Priest M."/>
            <person name="Roberts A."/>
            <person name="Saif S."/>
            <person name="Shea T."/>
            <person name="Sisk P."/>
            <person name="Sykes S."/>
            <person name="Wortman J."/>
            <person name="Nusbaum C."/>
            <person name="Birren B."/>
        </authorList>
    </citation>
    <scope>NUCLEOTIDE SEQUENCE [LARGE SCALE GENOMIC DNA]</scope>
    <source>
        <strain evidence="17">ACHKN1017</strain>
    </source>
</reference>
<keyword evidence="14" id="KW-0675">Receptor</keyword>
<evidence type="ECO:0000256" key="1">
    <source>
        <dbReference type="ARBA" id="ARBA00004273"/>
    </source>
</evidence>
<keyword evidence="5 14" id="KW-1003">Cell membrane</keyword>
<feature type="coiled-coil region" evidence="15">
    <location>
        <begin position="121"/>
        <end position="148"/>
    </location>
</feature>
<dbReference type="InterPro" id="IPR008688">
    <property type="entry name" value="ATP_synth_Bsub_B/MI25"/>
</dbReference>
<evidence type="ECO:0000256" key="15">
    <source>
        <dbReference type="SAM" id="Coils"/>
    </source>
</evidence>
<keyword evidence="7 14" id="KW-0812">Transmembrane</keyword>
<organism evidence="16 17">
    <name type="scientific">Anopheles christyi</name>
    <dbReference type="NCBI Taxonomy" id="43041"/>
    <lineage>
        <taxon>Eukaryota</taxon>
        <taxon>Metazoa</taxon>
        <taxon>Ecdysozoa</taxon>
        <taxon>Arthropoda</taxon>
        <taxon>Hexapoda</taxon>
        <taxon>Insecta</taxon>
        <taxon>Pterygota</taxon>
        <taxon>Neoptera</taxon>
        <taxon>Endopterygota</taxon>
        <taxon>Diptera</taxon>
        <taxon>Nematocera</taxon>
        <taxon>Culicoidea</taxon>
        <taxon>Culicidae</taxon>
        <taxon>Anophelinae</taxon>
        <taxon>Anopheles</taxon>
    </lineage>
</organism>
<feature type="transmembrane region" description="Helical" evidence="14">
    <location>
        <begin position="522"/>
        <end position="546"/>
    </location>
</feature>
<dbReference type="PANTHER" id="PTHR12733:SF3">
    <property type="entry name" value="ATP SYNTHASE F(0) COMPLEX SUBUNIT B1, MITOCHONDRIAL"/>
    <property type="match status" value="1"/>
</dbReference>
<dbReference type="Proteomes" id="UP000075881">
    <property type="component" value="Unassembled WGS sequence"/>
</dbReference>
<dbReference type="GO" id="GO:0005743">
    <property type="term" value="C:mitochondrial inner membrane"/>
    <property type="evidence" value="ECO:0007669"/>
    <property type="project" value="UniProtKB-SubCell"/>
</dbReference>
<feature type="transmembrane region" description="Helical" evidence="14">
    <location>
        <begin position="279"/>
        <end position="301"/>
    </location>
</feature>
<keyword evidence="17" id="KW-1185">Reference proteome</keyword>
<comment type="function">
    <text evidence="14">Gustatory receptor which mediates acceptance or avoidance behavior, depending on its substrates.</text>
</comment>
<evidence type="ECO:0000256" key="12">
    <source>
        <dbReference type="ARBA" id="ARBA00023128"/>
    </source>
</evidence>
<dbReference type="GO" id="GO:0045259">
    <property type="term" value="C:proton-transporting ATP synthase complex"/>
    <property type="evidence" value="ECO:0007669"/>
    <property type="project" value="UniProtKB-KW"/>
</dbReference>
<evidence type="ECO:0000256" key="13">
    <source>
        <dbReference type="ARBA" id="ARBA00023136"/>
    </source>
</evidence>
<evidence type="ECO:0000256" key="8">
    <source>
        <dbReference type="ARBA" id="ARBA00022781"/>
    </source>
</evidence>
<protein>
    <recommendedName>
        <fullName evidence="14">Gustatory receptor</fullName>
    </recommendedName>
</protein>
<dbReference type="Pfam" id="PF08395">
    <property type="entry name" value="7tm_7"/>
    <property type="match status" value="1"/>
</dbReference>
<dbReference type="GO" id="GO:0007165">
    <property type="term" value="P:signal transduction"/>
    <property type="evidence" value="ECO:0007669"/>
    <property type="project" value="UniProtKB-KW"/>
</dbReference>
<keyword evidence="8" id="KW-0375">Hydrogen ion transport</keyword>
<keyword evidence="9" id="KW-0999">Mitochondrion inner membrane</keyword>
<dbReference type="VEuPathDB" id="VectorBase:ACHR001099"/>
<keyword evidence="4" id="KW-0813">Transport</keyword>
<keyword evidence="14" id="KW-0807">Transducer</keyword>
<dbReference type="GO" id="GO:0046933">
    <property type="term" value="F:proton-transporting ATP synthase activity, rotational mechanism"/>
    <property type="evidence" value="ECO:0007669"/>
    <property type="project" value="TreeGrafter"/>
</dbReference>
<keyword evidence="10 14" id="KW-1133">Transmembrane helix</keyword>
<evidence type="ECO:0000256" key="5">
    <source>
        <dbReference type="ARBA" id="ARBA00022475"/>
    </source>
</evidence>
<name>A0A182JRG7_9DIPT</name>
<evidence type="ECO:0000256" key="9">
    <source>
        <dbReference type="ARBA" id="ARBA00022792"/>
    </source>
</evidence>
<feature type="transmembrane region" description="Helical" evidence="14">
    <location>
        <begin position="463"/>
        <end position="487"/>
    </location>
</feature>
<keyword evidence="15" id="KW-0175">Coiled coil</keyword>
<evidence type="ECO:0000313" key="16">
    <source>
        <dbReference type="EnsemblMetazoa" id="ACHR001099-PA"/>
    </source>
</evidence>
<dbReference type="Gene3D" id="1.20.5.2210">
    <property type="match status" value="1"/>
</dbReference>
<keyword evidence="11" id="KW-0406">Ion transport</keyword>
<evidence type="ECO:0000256" key="3">
    <source>
        <dbReference type="ARBA" id="ARBA00007479"/>
    </source>
</evidence>
<dbReference type="GO" id="GO:0050909">
    <property type="term" value="P:sensory perception of taste"/>
    <property type="evidence" value="ECO:0007669"/>
    <property type="project" value="InterPro"/>
</dbReference>
<dbReference type="PANTHER" id="PTHR12733">
    <property type="entry name" value="MITOCHONDRIAL ATP SYNTHASE B CHAIN"/>
    <property type="match status" value="1"/>
</dbReference>
<evidence type="ECO:0000256" key="4">
    <source>
        <dbReference type="ARBA" id="ARBA00022448"/>
    </source>
</evidence>
<proteinExistence type="inferred from homology"/>
<dbReference type="FunFam" id="1.20.5.2210:FF:000003">
    <property type="entry name" value="ATP synthase subunit B"/>
    <property type="match status" value="1"/>
</dbReference>
<accession>A0A182JRG7</accession>